<evidence type="ECO:0000313" key="4">
    <source>
        <dbReference type="EMBL" id="AXG74727.1"/>
    </source>
</evidence>
<dbReference type="InterPro" id="IPR000182">
    <property type="entry name" value="GNAT_dom"/>
</dbReference>
<dbReference type="OrthoDB" id="9800604at2"/>
<dbReference type="GO" id="GO:0016747">
    <property type="term" value="F:acyltransferase activity, transferring groups other than amino-acyl groups"/>
    <property type="evidence" value="ECO:0007669"/>
    <property type="project" value="InterPro"/>
</dbReference>
<dbReference type="Proteomes" id="UP000253951">
    <property type="component" value="Chromosome"/>
</dbReference>
<dbReference type="Pfam" id="PF13673">
    <property type="entry name" value="Acetyltransf_10"/>
    <property type="match status" value="1"/>
</dbReference>
<dbReference type="PANTHER" id="PTHR43420">
    <property type="entry name" value="ACETYLTRANSFERASE"/>
    <property type="match status" value="1"/>
</dbReference>
<accession>A0A345HDR7</accession>
<feature type="domain" description="N-acetyltransferase" evidence="3">
    <location>
        <begin position="1"/>
        <end position="164"/>
    </location>
</feature>
<protein>
    <submittedName>
        <fullName evidence="4">N-acetyltransferase</fullName>
    </submittedName>
</protein>
<dbReference type="RefSeq" id="WP_114678485.1">
    <property type="nucleotide sequence ID" value="NZ_CP031188.1"/>
</dbReference>
<dbReference type="InterPro" id="IPR050680">
    <property type="entry name" value="YpeA/RimI_acetyltransf"/>
</dbReference>
<name>A0A345HDR7_9FLAO</name>
<sequence length="166" mass="19224">MEIVKASLKDVVLINKLAEQVWGPTYKDILSVAQLEYMFGMMYSPKSITEQLEIKGHQFLLIKDETNYYGFASYEINYKPEITKIHKLYVLPQLQGKGVGRLLLAAIEREARNNRNTIITLNVNRFNTALNFYNKTGFIKTGTEDIDIGRGYLMEDYIMEKEMHSI</sequence>
<keyword evidence="1 4" id="KW-0808">Transferase</keyword>
<dbReference type="PROSITE" id="PS51186">
    <property type="entry name" value="GNAT"/>
    <property type="match status" value="1"/>
</dbReference>
<dbReference type="EMBL" id="CP031188">
    <property type="protein sequence ID" value="AXG74727.1"/>
    <property type="molecule type" value="Genomic_DNA"/>
</dbReference>
<dbReference type="AlphaFoldDB" id="A0A345HDR7"/>
<reference evidence="4 5" key="1">
    <citation type="submission" date="2018-07" db="EMBL/GenBank/DDBJ databases">
        <title>Complete genome sequence of Flavobacterium arcticum type strain SM1502T.</title>
        <authorList>
            <person name="Li Y."/>
            <person name="Li D.-D."/>
        </authorList>
    </citation>
    <scope>NUCLEOTIDE SEQUENCE [LARGE SCALE GENOMIC DNA]</scope>
    <source>
        <strain evidence="4 5">SM1502</strain>
    </source>
</reference>
<evidence type="ECO:0000256" key="2">
    <source>
        <dbReference type="ARBA" id="ARBA00023315"/>
    </source>
</evidence>
<organism evidence="4 5">
    <name type="scientific">Flavobacterium arcticum</name>
    <dbReference type="NCBI Taxonomy" id="1784713"/>
    <lineage>
        <taxon>Bacteria</taxon>
        <taxon>Pseudomonadati</taxon>
        <taxon>Bacteroidota</taxon>
        <taxon>Flavobacteriia</taxon>
        <taxon>Flavobacteriales</taxon>
        <taxon>Flavobacteriaceae</taxon>
        <taxon>Flavobacterium</taxon>
    </lineage>
</organism>
<dbReference type="KEGG" id="fat:DVK85_10995"/>
<dbReference type="SUPFAM" id="SSF55729">
    <property type="entry name" value="Acyl-CoA N-acyltransferases (Nat)"/>
    <property type="match status" value="1"/>
</dbReference>
<evidence type="ECO:0000256" key="1">
    <source>
        <dbReference type="ARBA" id="ARBA00022679"/>
    </source>
</evidence>
<dbReference type="PANTHER" id="PTHR43420:SF47">
    <property type="entry name" value="N-ACETYLTRANSFERASE DOMAIN-CONTAINING PROTEIN"/>
    <property type="match status" value="1"/>
</dbReference>
<evidence type="ECO:0000259" key="3">
    <source>
        <dbReference type="PROSITE" id="PS51186"/>
    </source>
</evidence>
<keyword evidence="2" id="KW-0012">Acyltransferase</keyword>
<evidence type="ECO:0000313" key="5">
    <source>
        <dbReference type="Proteomes" id="UP000253951"/>
    </source>
</evidence>
<proteinExistence type="predicted"/>
<dbReference type="InterPro" id="IPR016181">
    <property type="entry name" value="Acyl_CoA_acyltransferase"/>
</dbReference>
<gene>
    <name evidence="4" type="ORF">DVK85_10995</name>
</gene>
<keyword evidence="5" id="KW-1185">Reference proteome</keyword>
<dbReference type="CDD" id="cd04301">
    <property type="entry name" value="NAT_SF"/>
    <property type="match status" value="1"/>
</dbReference>
<dbReference type="Gene3D" id="3.40.630.30">
    <property type="match status" value="1"/>
</dbReference>